<reference evidence="2 3" key="1">
    <citation type="submission" date="2015-08" db="EMBL/GenBank/DDBJ databases">
        <title>Next Generation Sequencing and Analysis of the Genome of Puccinia sorghi L Schw, the Causal Agent of Maize Common Rust.</title>
        <authorList>
            <person name="Rochi L."/>
            <person name="Burguener G."/>
            <person name="Darino M."/>
            <person name="Turjanski A."/>
            <person name="Kreff E."/>
            <person name="Dieguez M.J."/>
            <person name="Sacco F."/>
        </authorList>
    </citation>
    <scope>NUCLEOTIDE SEQUENCE [LARGE SCALE GENOMIC DNA]</scope>
    <source>
        <strain evidence="2 3">RO10H11247</strain>
    </source>
</reference>
<organism evidence="2 3">
    <name type="scientific">Puccinia sorghi</name>
    <dbReference type="NCBI Taxonomy" id="27349"/>
    <lineage>
        <taxon>Eukaryota</taxon>
        <taxon>Fungi</taxon>
        <taxon>Dikarya</taxon>
        <taxon>Basidiomycota</taxon>
        <taxon>Pucciniomycotina</taxon>
        <taxon>Pucciniomycetes</taxon>
        <taxon>Pucciniales</taxon>
        <taxon>Pucciniaceae</taxon>
        <taxon>Puccinia</taxon>
    </lineage>
</organism>
<comment type="caution">
    <text evidence="2">The sequence shown here is derived from an EMBL/GenBank/DDBJ whole genome shotgun (WGS) entry which is preliminary data.</text>
</comment>
<keyword evidence="1" id="KW-0812">Transmembrane</keyword>
<keyword evidence="3" id="KW-1185">Reference proteome</keyword>
<accession>A0A0L6UYH3</accession>
<dbReference type="PANTHER" id="PTHR46564">
    <property type="entry name" value="TRANSPOSASE"/>
    <property type="match status" value="1"/>
</dbReference>
<dbReference type="STRING" id="27349.A0A0L6UYH3"/>
<dbReference type="PANTHER" id="PTHR46564:SF1">
    <property type="entry name" value="TRANSPOSASE"/>
    <property type="match status" value="1"/>
</dbReference>
<evidence type="ECO:0000313" key="3">
    <source>
        <dbReference type="Proteomes" id="UP000037035"/>
    </source>
</evidence>
<dbReference type="AlphaFoldDB" id="A0A0L6UYH3"/>
<gene>
    <name evidence="2" type="ORF">VP01_3190g2</name>
</gene>
<evidence type="ECO:0000313" key="2">
    <source>
        <dbReference type="EMBL" id="KNZ53601.1"/>
    </source>
</evidence>
<dbReference type="EMBL" id="LAVV01008158">
    <property type="protein sequence ID" value="KNZ53601.1"/>
    <property type="molecule type" value="Genomic_DNA"/>
</dbReference>
<dbReference type="Proteomes" id="UP000037035">
    <property type="component" value="Unassembled WGS sequence"/>
</dbReference>
<keyword evidence="1" id="KW-1133">Transmembrane helix</keyword>
<evidence type="ECO:0000256" key="1">
    <source>
        <dbReference type="SAM" id="Phobius"/>
    </source>
</evidence>
<sequence>MASCCLCSSKQGSSKWYTSFDQGCSLQPCPKACYLPEESRNCTCLQMSDTLRMCDSFQPSFWCSQTASCGRDLLQTFSRSYRGLPASQHFENQNTERFSILPAISMARILAMAVTQDTFNGRQWEDFLRADLVIKNVKKFFLSVTCGTCSMMSFVLTCPIKLFAIVVIVCLLFFLFDFDMKCSTLVLFACMRITVELAVELHLLMRLHTKQTQEIEAVKEDKLHLCYERTDWSRLQDLKIL</sequence>
<name>A0A0L6UYH3_9BASI</name>
<dbReference type="VEuPathDB" id="FungiDB:VP01_3190g2"/>
<keyword evidence="1" id="KW-0472">Membrane</keyword>
<protein>
    <submittedName>
        <fullName evidence="2">Uncharacterized protein</fullName>
    </submittedName>
</protein>
<feature type="transmembrane region" description="Helical" evidence="1">
    <location>
        <begin position="160"/>
        <end position="178"/>
    </location>
</feature>
<proteinExistence type="predicted"/>